<keyword evidence="8 12" id="KW-0665">Pyrimidine biosynthesis</keyword>
<evidence type="ECO:0000256" key="9">
    <source>
        <dbReference type="ARBA" id="ARBA00023002"/>
    </source>
</evidence>
<feature type="binding site" evidence="12">
    <location>
        <position position="129"/>
    </location>
    <ligand>
        <name>FMN</name>
        <dbReference type="ChEBI" id="CHEBI:58210"/>
    </ligand>
</feature>
<dbReference type="InterPro" id="IPR024920">
    <property type="entry name" value="Dihydroorotate_DH_1"/>
</dbReference>
<evidence type="ECO:0000256" key="12">
    <source>
        <dbReference type="HAMAP-Rule" id="MF_00224"/>
    </source>
</evidence>
<dbReference type="KEGG" id="ifn:GM661_10455"/>
<dbReference type="GO" id="GO:0004589">
    <property type="term" value="F:dihydroorotate dehydrogenase (NAD+) activity"/>
    <property type="evidence" value="ECO:0007669"/>
    <property type="project" value="UniProtKB-EC"/>
</dbReference>
<evidence type="ECO:0000256" key="3">
    <source>
        <dbReference type="ARBA" id="ARBA00004715"/>
    </source>
</evidence>
<feature type="binding site" evidence="12">
    <location>
        <begin position="47"/>
        <end position="48"/>
    </location>
    <ligand>
        <name>FMN</name>
        <dbReference type="ChEBI" id="CHEBI:58210"/>
    </ligand>
</feature>
<dbReference type="PROSITE" id="PS00912">
    <property type="entry name" value="DHODEHASE_2"/>
    <property type="match status" value="1"/>
</dbReference>
<comment type="function">
    <text evidence="1">Catalyzes the conversion of dihydroorotate to orotate with NAD(+) as electron acceptor.</text>
</comment>
<keyword evidence="15" id="KW-1185">Reference proteome</keyword>
<evidence type="ECO:0000256" key="5">
    <source>
        <dbReference type="ARBA" id="ARBA00022490"/>
    </source>
</evidence>
<comment type="cofactor">
    <cofactor evidence="12">
        <name>FMN</name>
        <dbReference type="ChEBI" id="CHEBI:58210"/>
    </cofactor>
    <text evidence="12">Binds 1 FMN per subunit.</text>
</comment>
<dbReference type="SUPFAM" id="SSF51395">
    <property type="entry name" value="FMN-linked oxidoreductases"/>
    <property type="match status" value="1"/>
</dbReference>
<accession>A0A8A7KJS0</accession>
<dbReference type="PIRSF" id="PIRSF000164">
    <property type="entry name" value="DHO_oxidase"/>
    <property type="match status" value="1"/>
</dbReference>
<dbReference type="FunFam" id="3.20.20.70:FF:000027">
    <property type="entry name" value="Dihydropyrimidine dehydrogenase [NADP(+)]"/>
    <property type="match status" value="1"/>
</dbReference>
<keyword evidence="9 12" id="KW-0560">Oxidoreductase</keyword>
<dbReference type="Gene3D" id="3.20.20.70">
    <property type="entry name" value="Aldolase class I"/>
    <property type="match status" value="1"/>
</dbReference>
<dbReference type="GO" id="GO:0005737">
    <property type="term" value="C:cytoplasm"/>
    <property type="evidence" value="ECO:0007669"/>
    <property type="project" value="UniProtKB-SubCell"/>
</dbReference>
<gene>
    <name evidence="12" type="primary">pyrD</name>
    <name evidence="14" type="ORF">GM661_10455</name>
</gene>
<feature type="binding site" evidence="12">
    <location>
        <position position="129"/>
    </location>
    <ligand>
        <name>substrate</name>
    </ligand>
</feature>
<dbReference type="RefSeq" id="WP_125990570.1">
    <property type="nucleotide sequence ID" value="NZ_CP046640.1"/>
</dbReference>
<evidence type="ECO:0000313" key="15">
    <source>
        <dbReference type="Proteomes" id="UP000665020"/>
    </source>
</evidence>
<dbReference type="InterPro" id="IPR049622">
    <property type="entry name" value="Dihydroorotate_DH_I"/>
</dbReference>
<comment type="pathway">
    <text evidence="3">Pyrimidine metabolism; UMP biosynthesis via de novo pathway; orotate from (S)-dihydroorotate (NAD(+) route): step 1/1.</text>
</comment>
<keyword evidence="5 12" id="KW-0963">Cytoplasm</keyword>
<comment type="catalytic activity">
    <reaction evidence="12">
        <text>(S)-dihydroorotate + A = orotate + AH2</text>
        <dbReference type="Rhea" id="RHEA:18073"/>
        <dbReference type="ChEBI" id="CHEBI:13193"/>
        <dbReference type="ChEBI" id="CHEBI:17499"/>
        <dbReference type="ChEBI" id="CHEBI:30839"/>
        <dbReference type="ChEBI" id="CHEBI:30864"/>
    </reaction>
</comment>
<dbReference type="InterPro" id="IPR033888">
    <property type="entry name" value="DHOD_1B"/>
</dbReference>
<evidence type="ECO:0000256" key="11">
    <source>
        <dbReference type="ARBA" id="ARBA00048996"/>
    </source>
</evidence>
<feature type="binding site" evidence="12">
    <location>
        <position position="219"/>
    </location>
    <ligand>
        <name>FMN</name>
        <dbReference type="ChEBI" id="CHEBI:58210"/>
    </ligand>
</feature>
<evidence type="ECO:0000256" key="1">
    <source>
        <dbReference type="ARBA" id="ARBA00003616"/>
    </source>
</evidence>
<dbReference type="UniPathway" id="UPA00070"/>
<dbReference type="GO" id="GO:0006207">
    <property type="term" value="P:'de novo' pyrimidine nucleobase biosynthetic process"/>
    <property type="evidence" value="ECO:0007669"/>
    <property type="project" value="InterPro"/>
</dbReference>
<dbReference type="InterPro" id="IPR050074">
    <property type="entry name" value="DHO_dehydrogenase"/>
</dbReference>
<dbReference type="InterPro" id="IPR005720">
    <property type="entry name" value="Dihydroorotate_DH_cat"/>
</dbReference>
<evidence type="ECO:0000256" key="7">
    <source>
        <dbReference type="ARBA" id="ARBA00022643"/>
    </source>
</evidence>
<reference evidence="14" key="1">
    <citation type="submission" date="2019-12" db="EMBL/GenBank/DDBJ databases">
        <authorList>
            <person name="zhang j."/>
            <person name="sun C.M."/>
        </authorList>
    </citation>
    <scope>NUCLEOTIDE SEQUENCE</scope>
    <source>
        <strain evidence="14">NS-1</strain>
    </source>
</reference>
<dbReference type="Proteomes" id="UP000665020">
    <property type="component" value="Chromosome"/>
</dbReference>
<keyword evidence="7 12" id="KW-0288">FMN</keyword>
<feature type="binding site" evidence="12">
    <location>
        <begin position="194"/>
        <end position="195"/>
    </location>
    <ligand>
        <name>substrate</name>
    </ligand>
</feature>
<comment type="similarity">
    <text evidence="4 12">Belongs to the dihydroorotate dehydrogenase family. Type 1 subfamily.</text>
</comment>
<dbReference type="InterPro" id="IPR001295">
    <property type="entry name" value="Dihydroorotate_DH_CS"/>
</dbReference>
<evidence type="ECO:0000256" key="2">
    <source>
        <dbReference type="ARBA" id="ARBA00004496"/>
    </source>
</evidence>
<comment type="subcellular location">
    <subcellularLocation>
        <location evidence="2 12">Cytoplasm</location>
    </subcellularLocation>
</comment>
<dbReference type="Pfam" id="PF01180">
    <property type="entry name" value="DHO_dh"/>
    <property type="match status" value="1"/>
</dbReference>
<comment type="catalytic activity">
    <reaction evidence="11">
        <text>(S)-dihydroorotate + NAD(+) = orotate + NADH + H(+)</text>
        <dbReference type="Rhea" id="RHEA:13513"/>
        <dbReference type="ChEBI" id="CHEBI:15378"/>
        <dbReference type="ChEBI" id="CHEBI:30839"/>
        <dbReference type="ChEBI" id="CHEBI:30864"/>
        <dbReference type="ChEBI" id="CHEBI:57540"/>
        <dbReference type="ChEBI" id="CHEBI:57945"/>
        <dbReference type="EC" id="1.3.1.14"/>
    </reaction>
</comment>
<feature type="binding site" evidence="12">
    <location>
        <position position="101"/>
    </location>
    <ligand>
        <name>FMN</name>
        <dbReference type="ChEBI" id="CHEBI:58210"/>
    </ligand>
</feature>
<evidence type="ECO:0000256" key="6">
    <source>
        <dbReference type="ARBA" id="ARBA00022630"/>
    </source>
</evidence>
<feature type="binding site" evidence="12">
    <location>
        <begin position="71"/>
        <end position="75"/>
    </location>
    <ligand>
        <name>substrate</name>
    </ligand>
</feature>
<feature type="active site" description="Nucleophile" evidence="12">
    <location>
        <position position="132"/>
    </location>
</feature>
<proteinExistence type="inferred from homology"/>
<dbReference type="EMBL" id="CP046640">
    <property type="protein sequence ID" value="QTL98364.1"/>
    <property type="molecule type" value="Genomic_DNA"/>
</dbReference>
<feature type="domain" description="Dihydroorotate dehydrogenase catalytic" evidence="13">
    <location>
        <begin position="6"/>
        <end position="288"/>
    </location>
</feature>
<keyword evidence="6 12" id="KW-0285">Flavoprotein</keyword>
<feature type="binding site" evidence="12">
    <location>
        <position position="193"/>
    </location>
    <ligand>
        <name>FMN</name>
        <dbReference type="ChEBI" id="CHEBI:58210"/>
    </ligand>
</feature>
<dbReference type="PANTHER" id="PTHR48109">
    <property type="entry name" value="DIHYDROOROTATE DEHYDROGENASE (QUINONE), MITOCHONDRIAL-RELATED"/>
    <property type="match status" value="1"/>
</dbReference>
<evidence type="ECO:0000313" key="14">
    <source>
        <dbReference type="EMBL" id="QTL98364.1"/>
    </source>
</evidence>
<dbReference type="HAMAP" id="MF_00224">
    <property type="entry name" value="DHO_dh_type1"/>
    <property type="match status" value="1"/>
</dbReference>
<protein>
    <recommendedName>
        <fullName evidence="12">Dihydroorotate dehydrogenase</fullName>
        <shortName evidence="12">DHOD</shortName>
        <shortName evidence="12">DHODase</shortName>
        <shortName evidence="12">DHOdehase</shortName>
        <ecNumber evidence="12">1.3.-.-</ecNumber>
    </recommendedName>
</protein>
<feature type="binding site" evidence="12">
    <location>
        <position position="167"/>
    </location>
    <ligand>
        <name>FMN</name>
        <dbReference type="ChEBI" id="CHEBI:58210"/>
    </ligand>
</feature>
<dbReference type="CDD" id="cd04740">
    <property type="entry name" value="DHOD_1B_like"/>
    <property type="match status" value="1"/>
</dbReference>
<evidence type="ECO:0000256" key="4">
    <source>
        <dbReference type="ARBA" id="ARBA00008008"/>
    </source>
</evidence>
<dbReference type="NCBIfam" id="TIGR01037">
    <property type="entry name" value="pyrD_sub1_fam"/>
    <property type="match status" value="1"/>
</dbReference>
<dbReference type="EC" id="1.3.-.-" evidence="12"/>
<dbReference type="PANTHER" id="PTHR48109:SF1">
    <property type="entry name" value="DIHYDROOROTATE DEHYDROGENASE (FUMARATE)"/>
    <property type="match status" value="1"/>
</dbReference>
<feature type="binding site" evidence="12">
    <location>
        <begin position="267"/>
        <end position="268"/>
    </location>
    <ligand>
        <name>FMN</name>
        <dbReference type="ChEBI" id="CHEBI:58210"/>
    </ligand>
</feature>
<dbReference type="InterPro" id="IPR012135">
    <property type="entry name" value="Dihydroorotate_DH_1_2"/>
</dbReference>
<feature type="binding site" evidence="12">
    <location>
        <position position="23"/>
    </location>
    <ligand>
        <name>FMN</name>
        <dbReference type="ChEBI" id="CHEBI:58210"/>
    </ligand>
</feature>
<sequence>MTKVDLGVTLSSLKLKNPLITASGTCGNGKELQDYFDIERLGALTVKGITVKPSRGNPTPRITETPAGLLNSIGLENPGIDKFIEEKLEIIDAYQLPVIVNISGHSLDDFAYLAERLAPYPQFAALEVNVSCPNIAGGGMVFGTNKELVYKVTRIVKENYPGTVIVKLSPNVTDITAIARAVEEGGADIISMINTLLGMAIDIDKQAVVLGNTFGGLSGPAIKPVALRMVYQVAQVVDIPIIGMGGIMTARDALEFIMAGASAVAVGTATLINPDAALKIIDELEAYLIDKGIDSIKELIGKLIK</sequence>
<dbReference type="AlphaFoldDB" id="A0A8A7KJS0"/>
<keyword evidence="10" id="KW-0520">NAD</keyword>
<evidence type="ECO:0000259" key="13">
    <source>
        <dbReference type="Pfam" id="PF01180"/>
    </source>
</evidence>
<evidence type="ECO:0000256" key="10">
    <source>
        <dbReference type="ARBA" id="ARBA00023027"/>
    </source>
</evidence>
<organism evidence="14 15">
    <name type="scientific">Iocasia fonsfrigidae</name>
    <dbReference type="NCBI Taxonomy" id="2682810"/>
    <lineage>
        <taxon>Bacteria</taxon>
        <taxon>Bacillati</taxon>
        <taxon>Bacillota</taxon>
        <taxon>Clostridia</taxon>
        <taxon>Halanaerobiales</taxon>
        <taxon>Halanaerobiaceae</taxon>
        <taxon>Iocasia</taxon>
    </lineage>
</organism>
<feature type="binding site" evidence="12">
    <location>
        <begin position="245"/>
        <end position="246"/>
    </location>
    <ligand>
        <name>FMN</name>
        <dbReference type="ChEBI" id="CHEBI:58210"/>
    </ligand>
</feature>
<feature type="binding site" evidence="12">
    <location>
        <position position="47"/>
    </location>
    <ligand>
        <name>substrate</name>
    </ligand>
</feature>
<dbReference type="GO" id="GO:0044205">
    <property type="term" value="P:'de novo' UMP biosynthetic process"/>
    <property type="evidence" value="ECO:0007669"/>
    <property type="project" value="UniProtKB-UniRule"/>
</dbReference>
<name>A0A8A7KJS0_9FIRM</name>
<dbReference type="InterPro" id="IPR013785">
    <property type="entry name" value="Aldolase_TIM"/>
</dbReference>
<dbReference type="NCBIfam" id="NF005574">
    <property type="entry name" value="PRK07259.1"/>
    <property type="match status" value="1"/>
</dbReference>
<evidence type="ECO:0000256" key="8">
    <source>
        <dbReference type="ARBA" id="ARBA00022975"/>
    </source>
</evidence>